<protein>
    <submittedName>
        <fullName evidence="1">Uncharacterized protein</fullName>
    </submittedName>
</protein>
<evidence type="ECO:0000313" key="1">
    <source>
        <dbReference type="EMBL" id="EST44579.1"/>
    </source>
</evidence>
<organism evidence="1">
    <name type="scientific">Spironucleus salmonicida</name>
    <dbReference type="NCBI Taxonomy" id="348837"/>
    <lineage>
        <taxon>Eukaryota</taxon>
        <taxon>Metamonada</taxon>
        <taxon>Diplomonadida</taxon>
        <taxon>Hexamitidae</taxon>
        <taxon>Hexamitinae</taxon>
        <taxon>Spironucleus</taxon>
    </lineage>
</organism>
<dbReference type="Proteomes" id="UP000018208">
    <property type="component" value="Unassembled WGS sequence"/>
</dbReference>
<gene>
    <name evidence="1" type="ORF">SS50377_15582</name>
    <name evidence="2" type="ORF">SS50377_24698</name>
</gene>
<evidence type="ECO:0000313" key="3">
    <source>
        <dbReference type="Proteomes" id="UP000018208"/>
    </source>
</evidence>
<dbReference type="VEuPathDB" id="GiardiaDB:SS50377_24698"/>
<proteinExistence type="predicted"/>
<dbReference type="AlphaFoldDB" id="V6LUU6"/>
<dbReference type="EMBL" id="KI546115">
    <property type="protein sequence ID" value="EST44579.1"/>
    <property type="molecule type" value="Genomic_DNA"/>
</dbReference>
<reference evidence="2" key="2">
    <citation type="submission" date="2020-12" db="EMBL/GenBank/DDBJ databases">
        <title>New Spironucleus salmonicida genome in near-complete chromosomes.</title>
        <authorList>
            <person name="Xu F."/>
            <person name="Kurt Z."/>
            <person name="Jimenez-Gonzalez A."/>
            <person name="Astvaldsson A."/>
            <person name="Andersson J.O."/>
            <person name="Svard S.G."/>
        </authorList>
    </citation>
    <scope>NUCLEOTIDE SEQUENCE</scope>
    <source>
        <strain evidence="2">ATCC 50377</strain>
    </source>
</reference>
<accession>V6LUU6</accession>
<evidence type="ECO:0000313" key="2">
    <source>
        <dbReference type="EMBL" id="KAH0572587.1"/>
    </source>
</evidence>
<dbReference type="EMBL" id="AUWU02000005">
    <property type="protein sequence ID" value="KAH0572587.1"/>
    <property type="molecule type" value="Genomic_DNA"/>
</dbReference>
<reference evidence="1 2" key="1">
    <citation type="journal article" date="2014" name="PLoS Genet.">
        <title>The Genome of Spironucleus salmonicida Highlights a Fish Pathogen Adapted to Fluctuating Environments.</title>
        <authorList>
            <person name="Xu F."/>
            <person name="Jerlstrom-Hultqvist J."/>
            <person name="Einarsson E."/>
            <person name="Astvaldsson A."/>
            <person name="Svard S.G."/>
            <person name="Andersson J.O."/>
        </authorList>
    </citation>
    <scope>NUCLEOTIDE SEQUENCE</scope>
    <source>
        <strain evidence="2">ATCC 50377</strain>
    </source>
</reference>
<keyword evidence="3" id="KW-1185">Reference proteome</keyword>
<sequence>MSNILKILKALSSDNAMLLDDTTTDLIVNQIQPNGTTTRGIELLQNTLNLLTNTVKDEQSDPDTSFGDDLTFNALKTSIHSSQIQMTNHPLRNINYDKVCVEDPIKEQRYRDPKIQTATVEHIQRQQLARAKNTVKHSKNINYSIKSKNAVEKALQQIPDIEASLRTTRSYGIK</sequence>
<name>V6LUU6_9EUKA</name>